<dbReference type="Proteomes" id="UP000070195">
    <property type="component" value="Unassembled WGS sequence"/>
</dbReference>
<evidence type="ECO:0000313" key="4">
    <source>
        <dbReference type="Proteomes" id="UP000070195"/>
    </source>
</evidence>
<proteinExistence type="predicted"/>
<protein>
    <recommendedName>
        <fullName evidence="2">Restriction endonuclease type II NotI domain-containing protein</fullName>
    </recommendedName>
</protein>
<comment type="caution">
    <text evidence="3">The sequence shown here is derived from an EMBL/GenBank/DDBJ whole genome shotgun (WGS) entry which is preliminary data.</text>
</comment>
<dbReference type="AlphaFoldDB" id="A0A133UCM8"/>
<gene>
    <name evidence="3" type="ORF">AKJ63_00305</name>
</gene>
<dbReference type="Pfam" id="PF12183">
    <property type="entry name" value="NotI"/>
    <property type="match status" value="1"/>
</dbReference>
<dbReference type="InterPro" id="IPR022009">
    <property type="entry name" value="Resctriction_endonuc_II_NotI"/>
</dbReference>
<evidence type="ECO:0000259" key="2">
    <source>
        <dbReference type="Pfam" id="PF12183"/>
    </source>
</evidence>
<feature type="compositionally biased region" description="Basic and acidic residues" evidence="1">
    <location>
        <begin position="256"/>
        <end position="285"/>
    </location>
</feature>
<evidence type="ECO:0000313" key="3">
    <source>
        <dbReference type="EMBL" id="KXA91947.1"/>
    </source>
</evidence>
<feature type="domain" description="Restriction endonuclease type II NotI" evidence="2">
    <location>
        <begin position="27"/>
        <end position="236"/>
    </location>
</feature>
<accession>A0A133UCM8</accession>
<dbReference type="EMBL" id="LHXM01000004">
    <property type="protein sequence ID" value="KXA91947.1"/>
    <property type="molecule type" value="Genomic_DNA"/>
</dbReference>
<feature type="region of interest" description="Disordered" evidence="1">
    <location>
        <begin position="255"/>
        <end position="292"/>
    </location>
</feature>
<keyword evidence="4" id="KW-1185">Reference proteome</keyword>
<evidence type="ECO:0000256" key="1">
    <source>
        <dbReference type="SAM" id="MobiDB-lite"/>
    </source>
</evidence>
<sequence length="292" mass="34021">MREIKDNEHLPVEIFGFIPEDKSDKAEKHRESRICPFTEEKCVKEEYRKDNPPVGSCTTSHKGKPHIICPNRFLQDENKLLKKAAKLSFDLDSRIFFVPEITLKNMGRIDWTAIKLDSSGNLIDYVPIEIVANQTTSTGKLTDAVREYEENGKFSKDYYGYGMNTYMQIKTGFTQCLQKGRVFSKWGKKYVWILQDVLFKNWTNRFKLGLEKGSENEIVFMDYKLKFDENKNRYCLTHLKTVSAEHKTLVQAYSEPPEKAPAKNEFASHVEKKGKEKFDAQRQKDISNWSSE</sequence>
<organism evidence="3 4">
    <name type="scientific">candidate division MSBL1 archaeon SCGC-AAA259D18</name>
    <dbReference type="NCBI Taxonomy" id="1698262"/>
    <lineage>
        <taxon>Archaea</taxon>
        <taxon>Methanobacteriati</taxon>
        <taxon>Methanobacteriota</taxon>
        <taxon>candidate division MSBL1</taxon>
    </lineage>
</organism>
<name>A0A133UCM8_9EURY</name>
<reference evidence="3 4" key="1">
    <citation type="journal article" date="2016" name="Sci. Rep.">
        <title>Metabolic traits of an uncultured archaeal lineage -MSBL1- from brine pools of the Red Sea.</title>
        <authorList>
            <person name="Mwirichia R."/>
            <person name="Alam I."/>
            <person name="Rashid M."/>
            <person name="Vinu M."/>
            <person name="Ba-Alawi W."/>
            <person name="Anthony Kamau A."/>
            <person name="Kamanda Ngugi D."/>
            <person name="Goker M."/>
            <person name="Klenk H.P."/>
            <person name="Bajic V."/>
            <person name="Stingl U."/>
        </authorList>
    </citation>
    <scope>NUCLEOTIDE SEQUENCE [LARGE SCALE GENOMIC DNA]</scope>
    <source>
        <strain evidence="3">SCGC-AAA259D18</strain>
    </source>
</reference>